<dbReference type="InterPro" id="IPR051414">
    <property type="entry name" value="Adenylate-forming_Reductase"/>
</dbReference>
<sequence length="392" mass="41992">MIGQIPTERLLTHARTLAEAGGAPVPPAARQLADLAVTGPAEIYALTGAAARSAGSVLMSSGGTTGRPKLTYVPHGMGLTRLLEHWRPLRPGNVLLNLFNAGRMWGSHYYMQTLAERSGCTVIPSGPYSPAEVAGWLPMLAEVGVDALAGTPTGLADFAQGVIDAGGTLPVRTVIWMAEPWTGNKRELVRQAFPEAGLWGNYGSVETWVMCTNQPGCDETTLHLLPDQVMEPDEDGALLSRVGEGWTVPVVRYRLGDRVAPVECRCGRPDALRVLGRADDSVTLRSALFKVSELVDLVRGEPGVLEAQLRLTRSADSPKAASALTLEFTGTADAEAVRGRLIGGFYHLAAVARQYPDALRARRVERLTRIERTNKVPAMVWQQAETDGAGVA</sequence>
<keyword evidence="2" id="KW-0597">Phosphoprotein</keyword>
<dbReference type="SUPFAM" id="SSF56801">
    <property type="entry name" value="Acetyl-CoA synthetase-like"/>
    <property type="match status" value="1"/>
</dbReference>
<dbReference type="RefSeq" id="WP_344640936.1">
    <property type="nucleotide sequence ID" value="NZ_BAAATR010000056.1"/>
</dbReference>
<accession>A0A1W6R559</accession>
<evidence type="ECO:0000259" key="3">
    <source>
        <dbReference type="Pfam" id="PF00501"/>
    </source>
</evidence>
<dbReference type="InterPro" id="IPR000873">
    <property type="entry name" value="AMP-dep_synth/lig_dom"/>
</dbReference>
<dbReference type="InterPro" id="IPR042099">
    <property type="entry name" value="ANL_N_sf"/>
</dbReference>
<dbReference type="AlphaFoldDB" id="A0A1W6R559"/>
<reference evidence="4" key="1">
    <citation type="journal article" date="2017" name="Angew. Chem. Int. Ed. Engl.">
        <title>Biosynthesis of the beta-Lactone Proteasome Inhibitors Belactosin and Cystargolide.</title>
        <authorList>
            <person name="Wolf F."/>
            <person name="Bauer J.S."/>
            <person name="Bendel T.M."/>
            <person name="Kulik A."/>
            <person name="Kalinowski J."/>
            <person name="Gross H."/>
            <person name="Kaysser L."/>
        </authorList>
    </citation>
    <scope>NUCLEOTIDE SEQUENCE</scope>
    <source>
        <strain evidence="4">JCM 7356</strain>
    </source>
</reference>
<name>A0A1W6R559_9ACTN</name>
<dbReference type="EMBL" id="KY249117">
    <property type="protein sequence ID" value="ARO49561.1"/>
    <property type="molecule type" value="Genomic_DNA"/>
</dbReference>
<feature type="domain" description="AMP-dependent synthetase/ligase" evidence="3">
    <location>
        <begin position="57"/>
        <end position="255"/>
    </location>
</feature>
<evidence type="ECO:0000256" key="2">
    <source>
        <dbReference type="ARBA" id="ARBA00022553"/>
    </source>
</evidence>
<protein>
    <submittedName>
        <fullName evidence="4">AMP-dependent synthetase</fullName>
    </submittedName>
</protein>
<keyword evidence="1" id="KW-0596">Phosphopantetheine</keyword>
<evidence type="ECO:0000256" key="1">
    <source>
        <dbReference type="ARBA" id="ARBA00022450"/>
    </source>
</evidence>
<organism evidence="4">
    <name type="scientific">Kitasatospora cystarginea</name>
    <dbReference type="NCBI Taxonomy" id="58350"/>
    <lineage>
        <taxon>Bacteria</taxon>
        <taxon>Bacillati</taxon>
        <taxon>Actinomycetota</taxon>
        <taxon>Actinomycetes</taxon>
        <taxon>Kitasatosporales</taxon>
        <taxon>Streptomycetaceae</taxon>
        <taxon>Kitasatospora</taxon>
    </lineage>
</organism>
<dbReference type="Pfam" id="PF00501">
    <property type="entry name" value="AMP-binding"/>
    <property type="match status" value="1"/>
</dbReference>
<dbReference type="PANTHER" id="PTHR43439">
    <property type="entry name" value="PHENYLACETATE-COENZYME A LIGASE"/>
    <property type="match status" value="1"/>
</dbReference>
<dbReference type="Gene3D" id="3.40.50.12780">
    <property type="entry name" value="N-terminal domain of ligase-like"/>
    <property type="match status" value="1"/>
</dbReference>
<dbReference type="PANTHER" id="PTHR43439:SF2">
    <property type="entry name" value="ENZYME, PUTATIVE (JCVI)-RELATED"/>
    <property type="match status" value="1"/>
</dbReference>
<gene>
    <name evidence="4" type="primary">cysC</name>
</gene>
<evidence type="ECO:0000313" key="4">
    <source>
        <dbReference type="EMBL" id="ARO49561.1"/>
    </source>
</evidence>
<proteinExistence type="predicted"/>